<dbReference type="InterPro" id="IPR006680">
    <property type="entry name" value="Amidohydro-rel"/>
</dbReference>
<dbReference type="PANTHER" id="PTHR43794">
    <property type="entry name" value="AMINOHYDROLASE SSNA-RELATED"/>
    <property type="match status" value="1"/>
</dbReference>
<dbReference type="AlphaFoldDB" id="A0AAT9GJY6"/>
<dbReference type="Pfam" id="PF01979">
    <property type="entry name" value="Amidohydro_1"/>
    <property type="match status" value="1"/>
</dbReference>
<dbReference type="PANTHER" id="PTHR43794:SF11">
    <property type="entry name" value="AMIDOHYDROLASE-RELATED DOMAIN-CONTAINING PROTEIN"/>
    <property type="match status" value="1"/>
</dbReference>
<dbReference type="SUPFAM" id="SSF51556">
    <property type="entry name" value="Metallo-dependent hydrolases"/>
    <property type="match status" value="1"/>
</dbReference>
<reference evidence="3" key="1">
    <citation type="submission" date="2024-02" db="EMBL/GenBank/DDBJ databases">
        <title>Sediminibacterium planktonica sp. nov. and Sediminibacterium longus sp. nov., isolated from surface lake and river water.</title>
        <authorList>
            <person name="Watanabe K."/>
            <person name="Takemine S."/>
            <person name="Ishii Y."/>
            <person name="Ogata Y."/>
            <person name="Shindo C."/>
            <person name="Suda W."/>
        </authorList>
    </citation>
    <scope>NUCLEOTIDE SEQUENCE</scope>
    <source>
        <strain evidence="3">KACHI17</strain>
    </source>
</reference>
<evidence type="ECO:0000313" key="3">
    <source>
        <dbReference type="EMBL" id="BFG70909.1"/>
    </source>
</evidence>
<protein>
    <submittedName>
        <fullName evidence="3">Amidohydrolase family protein</fullName>
    </submittedName>
</protein>
<sequence>MAYQKFNATQVFTGEQMLDTNAVLITDDLGNIESIVGKEDAGEDVQVLEGTLCPGFINAHCHLELSHLKGCIPERTGLVDFILQVVQQRHFPDEEILAAISKAEDEMLQAGIVAVGDICNNTLTIPQKKLQRLDYHHFIEISGWNPSIAQIRMEKSLGYFKAFDQLFPKHTSISPHAPYSVSDALWQEMQPYFTDQIITIHNQESTAENELFISGEGDFQRLYRQMQIDNPSFVATGKNSLPSVFHYLEAAKHVLLVHNSFTEQSDIDLIRSSPTSVSFCLCPNANKYIEQTLPPIDLLVKNDVSLVIGTDSLASNHQLSVLEELKTLHNHFPQLTTSLLLQAATYNGAIALGMEKQLGSFEKGKKPGVLLLQHITDKIGPDAFVQRIL</sequence>
<dbReference type="EMBL" id="AP029612">
    <property type="protein sequence ID" value="BFG70909.1"/>
    <property type="molecule type" value="Genomic_DNA"/>
</dbReference>
<dbReference type="InterPro" id="IPR050287">
    <property type="entry name" value="MTA/SAH_deaminase"/>
</dbReference>
<feature type="domain" description="Amidohydrolase-related" evidence="2">
    <location>
        <begin position="51"/>
        <end position="368"/>
    </location>
</feature>
<keyword evidence="1" id="KW-0378">Hydrolase</keyword>
<proteinExistence type="predicted"/>
<evidence type="ECO:0000259" key="2">
    <source>
        <dbReference type="Pfam" id="PF01979"/>
    </source>
</evidence>
<name>A0AAT9GJY6_9BACT</name>
<gene>
    <name evidence="3" type="ORF">KACHI17_17900</name>
</gene>
<dbReference type="GO" id="GO:0016787">
    <property type="term" value="F:hydrolase activity"/>
    <property type="evidence" value="ECO:0007669"/>
    <property type="project" value="UniProtKB-KW"/>
</dbReference>
<dbReference type="InterPro" id="IPR032466">
    <property type="entry name" value="Metal_Hydrolase"/>
</dbReference>
<dbReference type="RefSeq" id="WP_353548545.1">
    <property type="nucleotide sequence ID" value="NZ_AP029612.1"/>
</dbReference>
<accession>A0AAT9GJY6</accession>
<organism evidence="3">
    <name type="scientific">Sediminibacterium sp. KACHI17</name>
    <dbReference type="NCBI Taxonomy" id="1751071"/>
    <lineage>
        <taxon>Bacteria</taxon>
        <taxon>Pseudomonadati</taxon>
        <taxon>Bacteroidota</taxon>
        <taxon>Chitinophagia</taxon>
        <taxon>Chitinophagales</taxon>
        <taxon>Chitinophagaceae</taxon>
        <taxon>Sediminibacterium</taxon>
    </lineage>
</organism>
<dbReference type="Gene3D" id="3.20.20.140">
    <property type="entry name" value="Metal-dependent hydrolases"/>
    <property type="match status" value="1"/>
</dbReference>
<evidence type="ECO:0000256" key="1">
    <source>
        <dbReference type="ARBA" id="ARBA00022801"/>
    </source>
</evidence>